<evidence type="ECO:0000313" key="1">
    <source>
        <dbReference type="EMBL" id="GIY09745.1"/>
    </source>
</evidence>
<dbReference type="AlphaFoldDB" id="A0AAV4QKQ6"/>
<comment type="caution">
    <text evidence="1">The sequence shown here is derived from an EMBL/GenBank/DDBJ whole genome shotgun (WGS) entry which is preliminary data.</text>
</comment>
<gene>
    <name evidence="1" type="ORF">CEXT_414271</name>
</gene>
<reference evidence="1 2" key="1">
    <citation type="submission" date="2021-06" db="EMBL/GenBank/DDBJ databases">
        <title>Caerostris extrusa draft genome.</title>
        <authorList>
            <person name="Kono N."/>
            <person name="Arakawa K."/>
        </authorList>
    </citation>
    <scope>NUCLEOTIDE SEQUENCE [LARGE SCALE GENOMIC DNA]</scope>
</reference>
<organism evidence="1 2">
    <name type="scientific">Caerostris extrusa</name>
    <name type="common">Bark spider</name>
    <name type="synonym">Caerostris bankana</name>
    <dbReference type="NCBI Taxonomy" id="172846"/>
    <lineage>
        <taxon>Eukaryota</taxon>
        <taxon>Metazoa</taxon>
        <taxon>Ecdysozoa</taxon>
        <taxon>Arthropoda</taxon>
        <taxon>Chelicerata</taxon>
        <taxon>Arachnida</taxon>
        <taxon>Araneae</taxon>
        <taxon>Araneomorphae</taxon>
        <taxon>Entelegynae</taxon>
        <taxon>Araneoidea</taxon>
        <taxon>Araneidae</taxon>
        <taxon>Caerostris</taxon>
    </lineage>
</organism>
<sequence length="126" mass="14902">MNDKHTDPKDIWFITIFPYWVDNNYNRSVFLKCRYLKLDHFLCQTYDLRRLAVSYIGAITINLRKLPSTCNGQSDKQHFRHLSNEDCLACKIPRLNHPGKCKLAVSARDYFRYLISPPKYVETAEN</sequence>
<proteinExistence type="predicted"/>
<keyword evidence="2" id="KW-1185">Reference proteome</keyword>
<accession>A0AAV4QKQ6</accession>
<dbReference type="EMBL" id="BPLR01006421">
    <property type="protein sequence ID" value="GIY09745.1"/>
    <property type="molecule type" value="Genomic_DNA"/>
</dbReference>
<protein>
    <submittedName>
        <fullName evidence="1">Uncharacterized protein</fullName>
    </submittedName>
</protein>
<name>A0AAV4QKQ6_CAEEX</name>
<evidence type="ECO:0000313" key="2">
    <source>
        <dbReference type="Proteomes" id="UP001054945"/>
    </source>
</evidence>
<dbReference type="Proteomes" id="UP001054945">
    <property type="component" value="Unassembled WGS sequence"/>
</dbReference>